<feature type="transmembrane region" description="Helical" evidence="1">
    <location>
        <begin position="49"/>
        <end position="70"/>
    </location>
</feature>
<evidence type="ECO:0000313" key="3">
    <source>
        <dbReference type="Proteomes" id="UP000317494"/>
    </source>
</evidence>
<keyword evidence="1" id="KW-1133">Transmembrane helix</keyword>
<dbReference type="AlphaFoldDB" id="A0A507DLR9"/>
<gene>
    <name evidence="2" type="ORF">SeMB42_g01635</name>
</gene>
<evidence type="ECO:0000256" key="1">
    <source>
        <dbReference type="SAM" id="Phobius"/>
    </source>
</evidence>
<dbReference type="Proteomes" id="UP000317494">
    <property type="component" value="Unassembled WGS sequence"/>
</dbReference>
<accession>A0A507DLR9</accession>
<name>A0A507DLR9_9FUNG</name>
<proteinExistence type="predicted"/>
<sequence>MSFDSQRAKLVPHAAPMGIAHPSAHTPPLDGHLQGPVIQPPSILQQSSFTWLLVTFVALSLNGANLVGYWRCEKDAKQKMSDFSGNSVVQGAIGNFIASRFTTMFSGSSHTSAPRPEMHV</sequence>
<dbReference type="VEuPathDB" id="FungiDB:SeMB42_g01635"/>
<keyword evidence="3" id="KW-1185">Reference proteome</keyword>
<protein>
    <submittedName>
        <fullName evidence="2">Uncharacterized protein</fullName>
    </submittedName>
</protein>
<organism evidence="2 3">
    <name type="scientific">Synchytrium endobioticum</name>
    <dbReference type="NCBI Taxonomy" id="286115"/>
    <lineage>
        <taxon>Eukaryota</taxon>
        <taxon>Fungi</taxon>
        <taxon>Fungi incertae sedis</taxon>
        <taxon>Chytridiomycota</taxon>
        <taxon>Chytridiomycota incertae sedis</taxon>
        <taxon>Chytridiomycetes</taxon>
        <taxon>Synchytriales</taxon>
        <taxon>Synchytriaceae</taxon>
        <taxon>Synchytrium</taxon>
    </lineage>
</organism>
<keyword evidence="1" id="KW-0812">Transmembrane</keyword>
<keyword evidence="1" id="KW-0472">Membrane</keyword>
<reference evidence="2 3" key="1">
    <citation type="journal article" date="2019" name="Sci. Rep.">
        <title>Comparative genomics of chytrid fungi reveal insights into the obligate biotrophic and pathogenic lifestyle of Synchytrium endobioticum.</title>
        <authorList>
            <person name="van de Vossenberg B.T.L.H."/>
            <person name="Warris S."/>
            <person name="Nguyen H.D.T."/>
            <person name="van Gent-Pelzer M.P.E."/>
            <person name="Joly D.L."/>
            <person name="van de Geest H.C."/>
            <person name="Bonants P.J.M."/>
            <person name="Smith D.S."/>
            <person name="Levesque C.A."/>
            <person name="van der Lee T.A.J."/>
        </authorList>
    </citation>
    <scope>NUCLEOTIDE SEQUENCE [LARGE SCALE GENOMIC DNA]</scope>
    <source>
        <strain evidence="2 3">MB42</strain>
    </source>
</reference>
<comment type="caution">
    <text evidence="2">The sequence shown here is derived from an EMBL/GenBank/DDBJ whole genome shotgun (WGS) entry which is preliminary data.</text>
</comment>
<dbReference type="STRING" id="286115.A0A507DLR9"/>
<evidence type="ECO:0000313" key="2">
    <source>
        <dbReference type="EMBL" id="TPX52137.1"/>
    </source>
</evidence>
<dbReference type="EMBL" id="QEAN01000043">
    <property type="protein sequence ID" value="TPX52137.1"/>
    <property type="molecule type" value="Genomic_DNA"/>
</dbReference>